<dbReference type="STRING" id="471704.A0A151J415"/>
<dbReference type="Proteomes" id="UP000078492">
    <property type="component" value="Unassembled WGS sequence"/>
</dbReference>
<dbReference type="AlphaFoldDB" id="A0A151J415"/>
<reference evidence="4 5" key="1">
    <citation type="submission" date="2015-09" db="EMBL/GenBank/DDBJ databases">
        <title>Trachymyrmex cornetzi WGS genome.</title>
        <authorList>
            <person name="Nygaard S."/>
            <person name="Hu H."/>
            <person name="Boomsma J."/>
            <person name="Zhang G."/>
        </authorList>
    </citation>
    <scope>NUCLEOTIDE SEQUENCE [LARGE SCALE GENOMIC DNA]</scope>
    <source>
        <strain evidence="4">Tcor2-1</strain>
        <tissue evidence="4">Whole body</tissue>
    </source>
</reference>
<dbReference type="PANTHER" id="PTHR21531:SF0">
    <property type="entry name" value="PROTEIN LTV1 HOMOLOG"/>
    <property type="match status" value="1"/>
</dbReference>
<dbReference type="GO" id="GO:0030688">
    <property type="term" value="C:preribosome, small subunit precursor"/>
    <property type="evidence" value="ECO:0007669"/>
    <property type="project" value="TreeGrafter"/>
</dbReference>
<dbReference type="InterPro" id="IPR007307">
    <property type="entry name" value="Ltv1"/>
</dbReference>
<dbReference type="GO" id="GO:0005634">
    <property type="term" value="C:nucleus"/>
    <property type="evidence" value="ECO:0007669"/>
    <property type="project" value="TreeGrafter"/>
</dbReference>
<organism evidence="4 5">
    <name type="scientific">Trachymyrmex cornetzi</name>
    <dbReference type="NCBI Taxonomy" id="471704"/>
    <lineage>
        <taxon>Eukaryota</taxon>
        <taxon>Metazoa</taxon>
        <taxon>Ecdysozoa</taxon>
        <taxon>Arthropoda</taxon>
        <taxon>Hexapoda</taxon>
        <taxon>Insecta</taxon>
        <taxon>Pterygota</taxon>
        <taxon>Neoptera</taxon>
        <taxon>Endopterygota</taxon>
        <taxon>Hymenoptera</taxon>
        <taxon>Apocrita</taxon>
        <taxon>Aculeata</taxon>
        <taxon>Formicoidea</taxon>
        <taxon>Formicidae</taxon>
        <taxon>Myrmicinae</taxon>
        <taxon>Trachymyrmex</taxon>
    </lineage>
</organism>
<accession>A0A151J415</accession>
<sequence length="433" mass="49767">QPKGKTKKFIDKKNSVTFHVVHRSQKDPLVADETAPQRVLVPAANTQAAKTEKKLLDNETRKKEQHKYGIYFDDDYDYLQHLKDVNTLSVEWERVENTNNSICDKSAPKINLPSSVFASNVEEKVGMLNKAAPVSGPRLDLDPDIVAAMDDDFDFDDPENQIEDNFIELANAENTDSEDSDREYEYELNEPENEYSESDVSSDGHMDLSNEEADEVCSLNGPQYTFKDEETKSRFTEYSMSSSVMKRNEQLTLLDDKFEKMYAGYDENEIGALDCDEIEGYITHDSDLVMQYAAEFEKKQREDKNIMKNVLFSLTFVRSKKIEIDRKSGIPKNVLGNTGKLTAETLAQFDMEYAPKGPQSVAESRKSTLSILSIRPKGETPDGRKERKKLLKEYRKERRIERKANTEAFKEEKKRQEKIRLNNKQNIQGTRIV</sequence>
<feature type="non-terminal residue" evidence="4">
    <location>
        <position position="1"/>
    </location>
</feature>
<dbReference type="Pfam" id="PF04180">
    <property type="entry name" value="LTV"/>
    <property type="match status" value="1"/>
</dbReference>
<feature type="compositionally biased region" description="Polar residues" evidence="3">
    <location>
        <begin position="422"/>
        <end position="433"/>
    </location>
</feature>
<keyword evidence="5" id="KW-1185">Reference proteome</keyword>
<feature type="region of interest" description="Disordered" evidence="3">
    <location>
        <begin position="168"/>
        <end position="207"/>
    </location>
</feature>
<evidence type="ECO:0000256" key="1">
    <source>
        <dbReference type="ARBA" id="ARBA00009078"/>
    </source>
</evidence>
<dbReference type="GO" id="GO:0042274">
    <property type="term" value="P:ribosomal small subunit biogenesis"/>
    <property type="evidence" value="ECO:0007669"/>
    <property type="project" value="InterPro"/>
</dbReference>
<evidence type="ECO:0000256" key="2">
    <source>
        <dbReference type="ARBA" id="ARBA00021561"/>
    </source>
</evidence>
<gene>
    <name evidence="4" type="ORF">ALC57_10576</name>
</gene>
<protein>
    <recommendedName>
        <fullName evidence="2">Protein LTV1 homolog</fullName>
    </recommendedName>
</protein>
<evidence type="ECO:0000313" key="4">
    <source>
        <dbReference type="EMBL" id="KYN17164.1"/>
    </source>
</evidence>
<evidence type="ECO:0000256" key="3">
    <source>
        <dbReference type="SAM" id="MobiDB-lite"/>
    </source>
</evidence>
<dbReference type="GO" id="GO:0005829">
    <property type="term" value="C:cytosol"/>
    <property type="evidence" value="ECO:0007669"/>
    <property type="project" value="TreeGrafter"/>
</dbReference>
<dbReference type="EMBL" id="KQ980228">
    <property type="protein sequence ID" value="KYN17164.1"/>
    <property type="molecule type" value="Genomic_DNA"/>
</dbReference>
<name>A0A151J415_9HYME</name>
<feature type="region of interest" description="Disordered" evidence="3">
    <location>
        <begin position="405"/>
        <end position="433"/>
    </location>
</feature>
<feature type="compositionally biased region" description="Basic and acidic residues" evidence="3">
    <location>
        <begin position="405"/>
        <end position="420"/>
    </location>
</feature>
<comment type="similarity">
    <text evidence="1">Belongs to the LTV1 family.</text>
</comment>
<proteinExistence type="inferred from homology"/>
<feature type="compositionally biased region" description="Acidic residues" evidence="3">
    <location>
        <begin position="175"/>
        <end position="197"/>
    </location>
</feature>
<dbReference type="GO" id="GO:0000056">
    <property type="term" value="P:ribosomal small subunit export from nucleus"/>
    <property type="evidence" value="ECO:0007669"/>
    <property type="project" value="TreeGrafter"/>
</dbReference>
<dbReference type="PANTHER" id="PTHR21531">
    <property type="entry name" value="LOW-TEMPERATURE VIABILITY PROTEIN LTV1-RELATED"/>
    <property type="match status" value="1"/>
</dbReference>
<evidence type="ECO:0000313" key="5">
    <source>
        <dbReference type="Proteomes" id="UP000078492"/>
    </source>
</evidence>